<accession>H0EST4</accession>
<dbReference type="Pfam" id="PF13091">
    <property type="entry name" value="PLDc_2"/>
    <property type="match status" value="1"/>
</dbReference>
<keyword evidence="9" id="KW-1185">Reference proteome</keyword>
<protein>
    <recommendedName>
        <fullName evidence="1">phospholipase D</fullName>
        <ecNumber evidence="1">3.1.4.4</ecNumber>
    </recommendedName>
</protein>
<dbReference type="EC" id="3.1.4.4" evidence="1"/>
<dbReference type="InterPro" id="IPR001736">
    <property type="entry name" value="PLipase_D/transphosphatidylase"/>
</dbReference>
<feature type="region of interest" description="Disordered" evidence="6">
    <location>
        <begin position="634"/>
        <end position="659"/>
    </location>
</feature>
<dbReference type="InterPro" id="IPR015679">
    <property type="entry name" value="PLipase_D_fam"/>
</dbReference>
<dbReference type="Pfam" id="PF00614">
    <property type="entry name" value="PLDc"/>
    <property type="match status" value="1"/>
</dbReference>
<dbReference type="PANTHER" id="PTHR18896">
    <property type="entry name" value="PHOSPHOLIPASE D"/>
    <property type="match status" value="1"/>
</dbReference>
<keyword evidence="3" id="KW-0378">Hydrolase</keyword>
<dbReference type="GO" id="GO:0009395">
    <property type="term" value="P:phospholipid catabolic process"/>
    <property type="evidence" value="ECO:0007669"/>
    <property type="project" value="TreeGrafter"/>
</dbReference>
<organism evidence="8 9">
    <name type="scientific">Glarea lozoyensis (strain ATCC 74030 / MF5533)</name>
    <dbReference type="NCBI Taxonomy" id="1104152"/>
    <lineage>
        <taxon>Eukaryota</taxon>
        <taxon>Fungi</taxon>
        <taxon>Dikarya</taxon>
        <taxon>Ascomycota</taxon>
        <taxon>Pezizomycotina</taxon>
        <taxon>Leotiomycetes</taxon>
        <taxon>Helotiales</taxon>
        <taxon>Helotiaceae</taxon>
        <taxon>Glarea</taxon>
    </lineage>
</organism>
<dbReference type="InParanoid" id="H0EST4"/>
<feature type="region of interest" description="Disordered" evidence="6">
    <location>
        <begin position="502"/>
        <end position="526"/>
    </location>
</feature>
<dbReference type="GO" id="GO:0004630">
    <property type="term" value="F:phospholipase D activity"/>
    <property type="evidence" value="ECO:0007669"/>
    <property type="project" value="UniProtKB-EC"/>
</dbReference>
<feature type="domain" description="PLD phosphodiesterase" evidence="7">
    <location>
        <begin position="175"/>
        <end position="202"/>
    </location>
</feature>
<dbReference type="InterPro" id="IPR025202">
    <property type="entry name" value="PLD-like_dom"/>
</dbReference>
<keyword evidence="4" id="KW-0442">Lipid degradation</keyword>
<keyword evidence="5" id="KW-0443">Lipid metabolism</keyword>
<dbReference type="AlphaFoldDB" id="H0EST4"/>
<evidence type="ECO:0000256" key="5">
    <source>
        <dbReference type="ARBA" id="ARBA00023098"/>
    </source>
</evidence>
<dbReference type="Gene3D" id="3.30.870.10">
    <property type="entry name" value="Endonuclease Chain A"/>
    <property type="match status" value="3"/>
</dbReference>
<evidence type="ECO:0000256" key="4">
    <source>
        <dbReference type="ARBA" id="ARBA00022963"/>
    </source>
</evidence>
<keyword evidence="2" id="KW-0677">Repeat</keyword>
<evidence type="ECO:0000256" key="3">
    <source>
        <dbReference type="ARBA" id="ARBA00022801"/>
    </source>
</evidence>
<evidence type="ECO:0000256" key="1">
    <source>
        <dbReference type="ARBA" id="ARBA00012027"/>
    </source>
</evidence>
<evidence type="ECO:0000259" key="7">
    <source>
        <dbReference type="PROSITE" id="PS50035"/>
    </source>
</evidence>
<feature type="compositionally biased region" description="Basic and acidic residues" evidence="6">
    <location>
        <begin position="458"/>
        <end position="481"/>
    </location>
</feature>
<dbReference type="EMBL" id="AGUE01000151">
    <property type="protein sequence ID" value="EHK98406.1"/>
    <property type="molecule type" value="Genomic_DNA"/>
</dbReference>
<dbReference type="PANTHER" id="PTHR18896:SF128">
    <property type="entry name" value="PHOSPHOLIPASE"/>
    <property type="match status" value="1"/>
</dbReference>
<sequence length="708" mass="80550">MTTAGPSDGGSNSANLKEKAKHPFGGLREKLRDTKLYDLKVGLIHKKNSLGKFANLINPNHRHDEEHEKETDDKRTRIGDAHRYNSFAPERPGNNIKWYVDGRDYFWILKRRAEAGVKIFVIVYREVEAALTCNSAHTKHALQALCPKGEPGHGNIVVMRHPDHNVLENAADMTFYWAHHEKFIVIDYNLAFIGGLDLCFGRWDCHQHPLADVHPAGVATEIWPGQDFNNNRVMDFQTVNDWKSNELSKAEYGRMPWHDVAMAVVGDCVYDIAEHFVLRWNFVKRDKYKRDGRYDWLTLEGREWEDEDLVGVQRPKHPHYVYIENQFFITATGEEQAPIKNTIGKAIVDAVVKAGKEGRKFRVIAVIPSIPGFAGDLREPAAMGTRAIMDYQGEHSIFEQIRAQGVDPNEHIFFFNLRSYDRLNVTPAIKKQEEESGVKYQDVQRAEAEEIMDTGIHGSKDQDEGGDEHMGQKSDIKEKLNIDKLKIGDDDSGDENLEARTDAKRKFESAAEATGTNKEPESTDSVAKNAMHEQPNLVDEKWEGDLDSEVENWIQEELYIHGKVLIVDDKTVVCGSSNLNDRSQLGLHDSELSIVMTDTKVLKSTMGGQEYDAGHHAATLRRYLWREHLGLLPPQELDASKDPNAQPPDVPNDPQENDTYEFVADPLSDELWEMWTTRATKNTEIFRQLFHADPDDYGKSASQLRLQT</sequence>
<reference evidence="8 9" key="1">
    <citation type="journal article" date="2012" name="Eukaryot. Cell">
        <title>Genome sequence of the fungus Glarea lozoyensis: the first genome sequence of a species from the Helotiaceae family.</title>
        <authorList>
            <person name="Youssar L."/>
            <person name="Gruening B.A."/>
            <person name="Erxleben A."/>
            <person name="Guenther S."/>
            <person name="Huettel W."/>
        </authorList>
    </citation>
    <scope>NUCLEOTIDE SEQUENCE [LARGE SCALE GENOMIC DNA]</scope>
    <source>
        <strain evidence="9">ATCC 74030 / MF5533</strain>
    </source>
</reference>
<dbReference type="Proteomes" id="UP000005446">
    <property type="component" value="Unassembled WGS sequence"/>
</dbReference>
<dbReference type="GO" id="GO:0035556">
    <property type="term" value="P:intracellular signal transduction"/>
    <property type="evidence" value="ECO:0007669"/>
    <property type="project" value="InterPro"/>
</dbReference>
<comment type="caution">
    <text evidence="8">The sequence shown here is derived from an EMBL/GenBank/DDBJ whole genome shotgun (WGS) entry which is preliminary data.</text>
</comment>
<feature type="domain" description="PLD phosphodiesterase" evidence="7">
    <location>
        <begin position="556"/>
        <end position="583"/>
    </location>
</feature>
<gene>
    <name evidence="8" type="ORF">M7I_5781</name>
</gene>
<dbReference type="OrthoDB" id="14911at2759"/>
<name>H0EST4_GLAL7</name>
<dbReference type="PROSITE" id="PS50035">
    <property type="entry name" value="PLD"/>
    <property type="match status" value="2"/>
</dbReference>
<feature type="compositionally biased region" description="Polar residues" evidence="6">
    <location>
        <begin position="1"/>
        <end position="15"/>
    </location>
</feature>
<dbReference type="HOGENOM" id="CLU_000690_2_2_1"/>
<proteinExistence type="predicted"/>
<dbReference type="InterPro" id="IPR016555">
    <property type="entry name" value="PLipase_D_euk"/>
</dbReference>
<dbReference type="GO" id="GO:0006654">
    <property type="term" value="P:phosphatidic acid biosynthetic process"/>
    <property type="evidence" value="ECO:0007669"/>
    <property type="project" value="InterPro"/>
</dbReference>
<feature type="region of interest" description="Disordered" evidence="6">
    <location>
        <begin position="1"/>
        <end position="25"/>
    </location>
</feature>
<dbReference type="PIRSF" id="PIRSF009376">
    <property type="entry name" value="Phospholipase_D_euk"/>
    <property type="match status" value="1"/>
</dbReference>
<evidence type="ECO:0000313" key="9">
    <source>
        <dbReference type="Proteomes" id="UP000005446"/>
    </source>
</evidence>
<evidence type="ECO:0000256" key="2">
    <source>
        <dbReference type="ARBA" id="ARBA00022737"/>
    </source>
</evidence>
<evidence type="ECO:0000256" key="6">
    <source>
        <dbReference type="SAM" id="MobiDB-lite"/>
    </source>
</evidence>
<evidence type="ECO:0000313" key="8">
    <source>
        <dbReference type="EMBL" id="EHK98406.1"/>
    </source>
</evidence>
<dbReference type="SUPFAM" id="SSF56024">
    <property type="entry name" value="Phospholipase D/nuclease"/>
    <property type="match status" value="2"/>
</dbReference>
<dbReference type="SMART" id="SM00155">
    <property type="entry name" value="PLDc"/>
    <property type="match status" value="2"/>
</dbReference>
<feature type="region of interest" description="Disordered" evidence="6">
    <location>
        <begin position="451"/>
        <end position="481"/>
    </location>
</feature>